<keyword evidence="2" id="KW-1185">Reference proteome</keyword>
<protein>
    <submittedName>
        <fullName evidence="1">Uncharacterized protein</fullName>
    </submittedName>
</protein>
<name>A0A085M189_9BILA</name>
<proteinExistence type="predicted"/>
<accession>A0A085M189</accession>
<evidence type="ECO:0000313" key="1">
    <source>
        <dbReference type="EMBL" id="KFD50985.1"/>
    </source>
</evidence>
<dbReference type="Proteomes" id="UP000030764">
    <property type="component" value="Unassembled WGS sequence"/>
</dbReference>
<reference evidence="1 2" key="1">
    <citation type="journal article" date="2014" name="Nat. Genet.">
        <title>Genome and transcriptome of the porcine whipworm Trichuris suis.</title>
        <authorList>
            <person name="Jex A.R."/>
            <person name="Nejsum P."/>
            <person name="Schwarz E.M."/>
            <person name="Hu L."/>
            <person name="Young N.D."/>
            <person name="Hall R.S."/>
            <person name="Korhonen P.K."/>
            <person name="Liao S."/>
            <person name="Thamsborg S."/>
            <person name="Xia J."/>
            <person name="Xu P."/>
            <person name="Wang S."/>
            <person name="Scheerlinck J.P."/>
            <person name="Hofmann A."/>
            <person name="Sternberg P.W."/>
            <person name="Wang J."/>
            <person name="Gasser R.B."/>
        </authorList>
    </citation>
    <scope>NUCLEOTIDE SEQUENCE [LARGE SCALE GENOMIC DNA]</scope>
    <source>
        <strain evidence="1">DCEP-RM93M</strain>
    </source>
</reference>
<evidence type="ECO:0000313" key="2">
    <source>
        <dbReference type="Proteomes" id="UP000030764"/>
    </source>
</evidence>
<gene>
    <name evidence="1" type="ORF">M513_08168</name>
</gene>
<dbReference type="EMBL" id="KL363245">
    <property type="protein sequence ID" value="KFD50985.1"/>
    <property type="molecule type" value="Genomic_DNA"/>
</dbReference>
<feature type="non-terminal residue" evidence="1">
    <location>
        <position position="233"/>
    </location>
</feature>
<sequence length="233" mass="25919">MVPYQVQSDRGLRERFQRRRRYLVPKVPALNPGVASDQHVLDWALVETKVPANLTPSEYDFHVVTQSGHYSEKEKDRILTSEASQQRFTDKIMELANSGLSPTRHITVLGSGNGPQHKHLPGKEYSTNNWRQPEELLSFDKADEVVTVLGNGVISDGRKHQKQNGNTPIQGKITLAKINISVSDVSLSGPASQRQRNPLRRIIDQSVAVGNVVSLSCNTILLTDFTFVPKEGS</sequence>
<dbReference type="AlphaFoldDB" id="A0A085M189"/>
<organism evidence="1 2">
    <name type="scientific">Trichuris suis</name>
    <name type="common">pig whipworm</name>
    <dbReference type="NCBI Taxonomy" id="68888"/>
    <lineage>
        <taxon>Eukaryota</taxon>
        <taxon>Metazoa</taxon>
        <taxon>Ecdysozoa</taxon>
        <taxon>Nematoda</taxon>
        <taxon>Enoplea</taxon>
        <taxon>Dorylaimia</taxon>
        <taxon>Trichinellida</taxon>
        <taxon>Trichuridae</taxon>
        <taxon>Trichuris</taxon>
    </lineage>
</organism>